<dbReference type="EMBL" id="FTOF01000006">
    <property type="protein sequence ID" value="SIS47509.1"/>
    <property type="molecule type" value="Genomic_DNA"/>
</dbReference>
<organism evidence="1 2">
    <name type="scientific">Corynebacterium appendicis CIP 107643</name>
    <dbReference type="NCBI Taxonomy" id="1161099"/>
    <lineage>
        <taxon>Bacteria</taxon>
        <taxon>Bacillati</taxon>
        <taxon>Actinomycetota</taxon>
        <taxon>Actinomycetes</taxon>
        <taxon>Mycobacteriales</taxon>
        <taxon>Corynebacteriaceae</taxon>
        <taxon>Corynebacterium</taxon>
    </lineage>
</organism>
<dbReference type="Proteomes" id="UP000186292">
    <property type="component" value="Unassembled WGS sequence"/>
</dbReference>
<accession>A0A1N7JDX1</accession>
<keyword evidence="2" id="KW-1185">Reference proteome</keyword>
<dbReference type="STRING" id="1161099.SAMN05444817_10651"/>
<evidence type="ECO:0000313" key="2">
    <source>
        <dbReference type="Proteomes" id="UP000186292"/>
    </source>
</evidence>
<gene>
    <name evidence="1" type="ORF">SAMN05444817_10651</name>
</gene>
<dbReference type="PANTHER" id="PTHR36974">
    <property type="entry name" value="MEMBRANE PROTEIN-RELATED"/>
    <property type="match status" value="1"/>
</dbReference>
<reference evidence="2" key="1">
    <citation type="submission" date="2017-01" db="EMBL/GenBank/DDBJ databases">
        <authorList>
            <person name="Varghese N."/>
            <person name="Submissions S."/>
        </authorList>
    </citation>
    <scope>NUCLEOTIDE SEQUENCE [LARGE SCALE GENOMIC DNA]</scope>
    <source>
        <strain evidence="2">DSM 44531</strain>
    </source>
</reference>
<proteinExistence type="predicted"/>
<name>A0A1N7JDX1_9CORY</name>
<evidence type="ECO:0000313" key="1">
    <source>
        <dbReference type="EMBL" id="SIS47509.1"/>
    </source>
</evidence>
<protein>
    <submittedName>
        <fullName evidence="1">Uncharacterized membrane protein</fullName>
    </submittedName>
</protein>
<dbReference type="AlphaFoldDB" id="A0A1N7JDX1"/>
<sequence length="113" mass="12389">MITAGIGHFTFARKDFQAQVPNWFPMDKDFVVLASGVAEIAAGAAELFLPKHRKLTGVTLAAFYWLIYPGNIGQYAEKQSMPGLDNDRARLIRLFGQPALIALALWGAGIPEK</sequence>
<dbReference type="PANTHER" id="PTHR36974:SF1">
    <property type="entry name" value="DOXX FAMILY MEMBRANE PROTEIN"/>
    <property type="match status" value="1"/>
</dbReference>